<organism evidence="10 11">
    <name type="scientific">Musa balbisiana</name>
    <name type="common">Banana</name>
    <dbReference type="NCBI Taxonomy" id="52838"/>
    <lineage>
        <taxon>Eukaryota</taxon>
        <taxon>Viridiplantae</taxon>
        <taxon>Streptophyta</taxon>
        <taxon>Embryophyta</taxon>
        <taxon>Tracheophyta</taxon>
        <taxon>Spermatophyta</taxon>
        <taxon>Magnoliopsida</taxon>
        <taxon>Liliopsida</taxon>
        <taxon>Zingiberales</taxon>
        <taxon>Musaceae</taxon>
        <taxon>Musa</taxon>
    </lineage>
</organism>
<comment type="similarity">
    <text evidence="2">Belongs to the SPCS1 family.</text>
</comment>
<evidence type="ECO:0000313" key="10">
    <source>
        <dbReference type="EMBL" id="THU58736.1"/>
    </source>
</evidence>
<evidence type="ECO:0000256" key="2">
    <source>
        <dbReference type="ARBA" id="ARBA00005245"/>
    </source>
</evidence>
<protein>
    <recommendedName>
        <fullName evidence="3">Signal peptidase complex subunit 1</fullName>
    </recommendedName>
</protein>
<keyword evidence="11" id="KW-1185">Reference proteome</keyword>
<evidence type="ECO:0000313" key="11">
    <source>
        <dbReference type="Proteomes" id="UP000317650"/>
    </source>
</evidence>
<comment type="function">
    <text evidence="8">Component of the signal peptidase complex (SPC) which catalyzes the cleavage of N-terminal signal sequences from nascent proteins as they are translocated into the lumen of the endoplasmic reticulum. Dispensable for SPC enzymatic activity.</text>
</comment>
<dbReference type="AlphaFoldDB" id="A0A4V4H670"/>
<dbReference type="EMBL" id="PYDT01000006">
    <property type="protein sequence ID" value="THU58736.1"/>
    <property type="molecule type" value="Genomic_DNA"/>
</dbReference>
<dbReference type="PANTHER" id="PTHR13202:SF0">
    <property type="entry name" value="SIGNAL PEPTIDASE COMPLEX SUBUNIT 1"/>
    <property type="match status" value="1"/>
</dbReference>
<comment type="caution">
    <text evidence="10">The sequence shown here is derived from an EMBL/GenBank/DDBJ whole genome shotgun (WGS) entry which is preliminary data.</text>
</comment>
<evidence type="ECO:0000256" key="8">
    <source>
        <dbReference type="ARBA" id="ARBA00045204"/>
    </source>
</evidence>
<keyword evidence="7 9" id="KW-0472">Membrane</keyword>
<dbReference type="InterPro" id="IPR009542">
    <property type="entry name" value="Spc1/SPCS1"/>
</dbReference>
<evidence type="ECO:0000256" key="5">
    <source>
        <dbReference type="ARBA" id="ARBA00022824"/>
    </source>
</evidence>
<evidence type="ECO:0000256" key="4">
    <source>
        <dbReference type="ARBA" id="ARBA00022692"/>
    </source>
</evidence>
<dbReference type="PANTHER" id="PTHR13202">
    <property type="entry name" value="MICROSOMAL SIGNAL PEPTIDASE 12 KDA SUBUNIT"/>
    <property type="match status" value="1"/>
</dbReference>
<keyword evidence="4 9" id="KW-0812">Transmembrane</keyword>
<sequence length="218" mass="23683">MDEGKEVEVGEAGGKGKGELDYHVIGTVGVGIGKNEVGSNRDKDAQEKERSGDHYVSSIRLVNAHPPEAGSKALELLVNMGEIMDWQGQKLANILMQIILAVSTITAFGIGYSISSFQTMMFTHAGGVVLTALITVPNWQFFNHHHLKWLDPSEAERHRMPQLNDAAVAAPKKKATKIKLGAGNLALMSILSDIYLVVVMLSMLLSQGSFDISYTFSQ</sequence>
<keyword evidence="5" id="KW-0256">Endoplasmic reticulum</keyword>
<feature type="transmembrane region" description="Helical" evidence="9">
    <location>
        <begin position="94"/>
        <end position="114"/>
    </location>
</feature>
<dbReference type="Proteomes" id="UP000317650">
    <property type="component" value="Chromosome 3"/>
</dbReference>
<dbReference type="Pfam" id="PF06645">
    <property type="entry name" value="SPC12"/>
    <property type="match status" value="1"/>
</dbReference>
<dbReference type="STRING" id="52838.A0A4V4H670"/>
<evidence type="ECO:0000256" key="1">
    <source>
        <dbReference type="ARBA" id="ARBA00004477"/>
    </source>
</evidence>
<evidence type="ECO:0000256" key="9">
    <source>
        <dbReference type="SAM" id="Phobius"/>
    </source>
</evidence>
<keyword evidence="6 9" id="KW-1133">Transmembrane helix</keyword>
<name>A0A4V4H670_MUSBA</name>
<evidence type="ECO:0000256" key="7">
    <source>
        <dbReference type="ARBA" id="ARBA00023136"/>
    </source>
</evidence>
<gene>
    <name evidence="10" type="ORF">C4D60_Mb03t17560</name>
</gene>
<dbReference type="GO" id="GO:0005787">
    <property type="term" value="C:signal peptidase complex"/>
    <property type="evidence" value="ECO:0007669"/>
    <property type="project" value="InterPro"/>
</dbReference>
<evidence type="ECO:0000256" key="6">
    <source>
        <dbReference type="ARBA" id="ARBA00022989"/>
    </source>
</evidence>
<feature type="transmembrane region" description="Helical" evidence="9">
    <location>
        <begin position="182"/>
        <end position="205"/>
    </location>
</feature>
<proteinExistence type="inferred from homology"/>
<dbReference type="GO" id="GO:0045047">
    <property type="term" value="P:protein targeting to ER"/>
    <property type="evidence" value="ECO:0007669"/>
    <property type="project" value="TreeGrafter"/>
</dbReference>
<accession>A0A4V4H670</accession>
<dbReference type="GO" id="GO:0006465">
    <property type="term" value="P:signal peptide processing"/>
    <property type="evidence" value="ECO:0007669"/>
    <property type="project" value="InterPro"/>
</dbReference>
<comment type="subcellular location">
    <subcellularLocation>
        <location evidence="1">Endoplasmic reticulum membrane</location>
        <topology evidence="1">Multi-pass membrane protein</topology>
    </subcellularLocation>
</comment>
<feature type="transmembrane region" description="Helical" evidence="9">
    <location>
        <begin position="120"/>
        <end position="139"/>
    </location>
</feature>
<reference evidence="10 11" key="1">
    <citation type="journal article" date="2019" name="Nat. Plants">
        <title>Genome sequencing of Musa balbisiana reveals subgenome evolution and function divergence in polyploid bananas.</title>
        <authorList>
            <person name="Yao X."/>
        </authorList>
    </citation>
    <scope>NUCLEOTIDE SEQUENCE [LARGE SCALE GENOMIC DNA]</scope>
    <source>
        <strain evidence="11">cv. DH-PKW</strain>
        <tissue evidence="10">Leaves</tissue>
    </source>
</reference>
<evidence type="ECO:0000256" key="3">
    <source>
        <dbReference type="ARBA" id="ARBA00017059"/>
    </source>
</evidence>